<dbReference type="GO" id="GO:0140359">
    <property type="term" value="F:ABC-type transporter activity"/>
    <property type="evidence" value="ECO:0007669"/>
    <property type="project" value="InterPro"/>
</dbReference>
<evidence type="ECO:0000256" key="7">
    <source>
        <dbReference type="SAM" id="Phobius"/>
    </source>
</evidence>
<reference evidence="10" key="1">
    <citation type="submission" date="2017-11" db="EMBL/GenBank/DDBJ databases">
        <title>Complete genome sequence of Moraxella osloensis NP7 isolated from human skin.</title>
        <authorList>
            <person name="Lee K."/>
            <person name="Lim J.Y."/>
            <person name="Hwang I."/>
        </authorList>
    </citation>
    <scope>NUCLEOTIDE SEQUENCE [LARGE SCALE GENOMIC DNA]</scope>
    <source>
        <strain evidence="10">NP7</strain>
    </source>
</reference>
<protein>
    <submittedName>
        <fullName evidence="9">ABC transporter permease</fullName>
    </submittedName>
</protein>
<evidence type="ECO:0000256" key="4">
    <source>
        <dbReference type="ARBA" id="ARBA00022989"/>
    </source>
</evidence>
<dbReference type="GO" id="GO:0005886">
    <property type="term" value="C:plasma membrane"/>
    <property type="evidence" value="ECO:0007669"/>
    <property type="project" value="UniProtKB-SubCell"/>
</dbReference>
<sequence length="490" mass="53922">MKSTMISKLTSKQTSKLTSKLASNKGSKASPTSSAVSNASDSDSVGASDHERHAQFDNRSGFVQFFAAFWHSARREWDFLVQNRWDFSLMFWMPIVLIFLVWWIFSKGMAVGIPIAVIDNDHSAQSATIIRYIDATPEVAVVKSLHSAAAAQQAIETTDVMAVVEIPENFSTNLLAGKTSRLLLNVNAQYGTHSGMIQKAVQTAVTTFSAGAEMQRRVAIGEDVTLAKTSYAPIQSQSVALFNTANNYQQFLAVTVVPALLHILSMVIGASTVGRELVDKTLGEWYQSLKYPKFASSHASNHAFNRPFNRPFNHSHPVTLGHEKPKLSLIIAGLNGKLIWAMFAYTLWAAVALTLVMQIFPIRLASVAITYLIFLMFMMVSFWLGVIVTVGTFSYREGLSFTGFISAPSFAFSGVTFPFLAMSPAAQRWANALPLTHYLNLQTTQLQMGAPPSFAYSSFIGFFIAVMITLLLAALLTKKALLKPEKWGQR</sequence>
<feature type="region of interest" description="Disordered" evidence="6">
    <location>
        <begin position="1"/>
        <end position="50"/>
    </location>
</feature>
<feature type="compositionally biased region" description="Polar residues" evidence="6">
    <location>
        <begin position="1"/>
        <end position="27"/>
    </location>
</feature>
<comment type="subcellular location">
    <subcellularLocation>
        <location evidence="1">Cell membrane</location>
        <topology evidence="1">Multi-pass membrane protein</topology>
    </subcellularLocation>
</comment>
<dbReference type="InterPro" id="IPR013525">
    <property type="entry name" value="ABC2_TM"/>
</dbReference>
<proteinExistence type="predicted"/>
<name>A0A2D2LSA6_FAUOS</name>
<keyword evidence="2" id="KW-1003">Cell membrane</keyword>
<dbReference type="InterPro" id="IPR051449">
    <property type="entry name" value="ABC-2_transporter_component"/>
</dbReference>
<feature type="compositionally biased region" description="Low complexity" evidence="6">
    <location>
        <begin position="29"/>
        <end position="47"/>
    </location>
</feature>
<dbReference type="PANTHER" id="PTHR30294:SF47">
    <property type="entry name" value="INNER MEMBRANE TRANSPORT PERMEASE YHHJ"/>
    <property type="match status" value="1"/>
</dbReference>
<evidence type="ECO:0000259" key="8">
    <source>
        <dbReference type="Pfam" id="PF12698"/>
    </source>
</evidence>
<feature type="domain" description="ABC-2 type transporter transmembrane" evidence="8">
    <location>
        <begin position="87"/>
        <end position="280"/>
    </location>
</feature>
<keyword evidence="3 7" id="KW-0812">Transmembrane</keyword>
<evidence type="ECO:0000256" key="1">
    <source>
        <dbReference type="ARBA" id="ARBA00004651"/>
    </source>
</evidence>
<dbReference type="AlphaFoldDB" id="A0A2D2LSA6"/>
<feature type="transmembrane region" description="Helical" evidence="7">
    <location>
        <begin position="338"/>
        <end position="362"/>
    </location>
</feature>
<feature type="transmembrane region" description="Helical" evidence="7">
    <location>
        <begin position="87"/>
        <end position="105"/>
    </location>
</feature>
<evidence type="ECO:0000256" key="5">
    <source>
        <dbReference type="ARBA" id="ARBA00023136"/>
    </source>
</evidence>
<dbReference type="Pfam" id="PF12698">
    <property type="entry name" value="ABC2_membrane_3"/>
    <property type="match status" value="1"/>
</dbReference>
<dbReference type="Gene3D" id="3.40.1710.10">
    <property type="entry name" value="abc type-2 transporter like domain"/>
    <property type="match status" value="1"/>
</dbReference>
<organism evidence="9 10">
    <name type="scientific">Faucicola osloensis</name>
    <name type="common">Moraxella osloensis</name>
    <dbReference type="NCBI Taxonomy" id="34062"/>
    <lineage>
        <taxon>Bacteria</taxon>
        <taxon>Pseudomonadati</taxon>
        <taxon>Pseudomonadota</taxon>
        <taxon>Gammaproteobacteria</taxon>
        <taxon>Moraxellales</taxon>
        <taxon>Moraxellaceae</taxon>
        <taxon>Faucicola</taxon>
    </lineage>
</organism>
<gene>
    <name evidence="9" type="ORF">NP7_00640</name>
</gene>
<keyword evidence="4 7" id="KW-1133">Transmembrane helix</keyword>
<feature type="transmembrane region" description="Helical" evidence="7">
    <location>
        <begin position="368"/>
        <end position="391"/>
    </location>
</feature>
<dbReference type="STRING" id="34062.AXE82_06655"/>
<evidence type="ECO:0000256" key="2">
    <source>
        <dbReference type="ARBA" id="ARBA00022475"/>
    </source>
</evidence>
<dbReference type="Proteomes" id="UP000229340">
    <property type="component" value="Chromosome"/>
</dbReference>
<evidence type="ECO:0000313" key="10">
    <source>
        <dbReference type="Proteomes" id="UP000229340"/>
    </source>
</evidence>
<dbReference type="EMBL" id="CP024443">
    <property type="protein sequence ID" value="ATR77919.1"/>
    <property type="molecule type" value="Genomic_DNA"/>
</dbReference>
<feature type="transmembrane region" description="Helical" evidence="7">
    <location>
        <begin position="454"/>
        <end position="476"/>
    </location>
</feature>
<accession>A0A2D2LSA6</accession>
<dbReference type="PANTHER" id="PTHR30294">
    <property type="entry name" value="MEMBRANE COMPONENT OF ABC TRANSPORTER YHHJ-RELATED"/>
    <property type="match status" value="1"/>
</dbReference>
<keyword evidence="5 7" id="KW-0472">Membrane</keyword>
<evidence type="ECO:0000256" key="3">
    <source>
        <dbReference type="ARBA" id="ARBA00022692"/>
    </source>
</evidence>
<evidence type="ECO:0000313" key="9">
    <source>
        <dbReference type="EMBL" id="ATR77919.1"/>
    </source>
</evidence>
<evidence type="ECO:0000256" key="6">
    <source>
        <dbReference type="SAM" id="MobiDB-lite"/>
    </source>
</evidence>
<feature type="transmembrane region" description="Helical" evidence="7">
    <location>
        <begin position="398"/>
        <end position="421"/>
    </location>
</feature>